<dbReference type="PROSITE" id="PS50862">
    <property type="entry name" value="AA_TRNA_LIGASE_II"/>
    <property type="match status" value="1"/>
</dbReference>
<reference evidence="10" key="1">
    <citation type="journal article" date="2019" name="Int. J. Syst. Evol. Microbiol.">
        <title>The Global Catalogue of Microorganisms (GCM) 10K type strain sequencing project: providing services to taxonomists for standard genome sequencing and annotation.</title>
        <authorList>
            <consortium name="The Broad Institute Genomics Platform"/>
            <consortium name="The Broad Institute Genome Sequencing Center for Infectious Disease"/>
            <person name="Wu L."/>
            <person name="Ma J."/>
        </authorList>
    </citation>
    <scope>NUCLEOTIDE SEQUENCE [LARGE SCALE GENOMIC DNA]</scope>
    <source>
        <strain evidence="10">JCM 19125</strain>
    </source>
</reference>
<dbReference type="CDD" id="cd00770">
    <property type="entry name" value="SerRS_core"/>
    <property type="match status" value="1"/>
</dbReference>
<dbReference type="Gene3D" id="1.10.287.40">
    <property type="entry name" value="Serine-tRNA synthetase, tRNA binding domain"/>
    <property type="match status" value="1"/>
</dbReference>
<keyword evidence="7" id="KW-0175">Coiled coil</keyword>
<dbReference type="InterPro" id="IPR010978">
    <property type="entry name" value="tRNA-bd_arm"/>
</dbReference>
<keyword evidence="4 6" id="KW-0648">Protein biosynthesis</keyword>
<keyword evidence="10" id="KW-1185">Reference proteome</keyword>
<evidence type="ECO:0000313" key="9">
    <source>
        <dbReference type="EMBL" id="GAA4895480.1"/>
    </source>
</evidence>
<feature type="binding site" evidence="6">
    <location>
        <begin position="230"/>
        <end position="232"/>
    </location>
    <ligand>
        <name>L-serine</name>
        <dbReference type="ChEBI" id="CHEBI:33384"/>
    </ligand>
</feature>
<organism evidence="9 10">
    <name type="scientific">Tessaracoccus lubricantis</name>
    <dbReference type="NCBI Taxonomy" id="545543"/>
    <lineage>
        <taxon>Bacteria</taxon>
        <taxon>Bacillati</taxon>
        <taxon>Actinomycetota</taxon>
        <taxon>Actinomycetes</taxon>
        <taxon>Propionibacteriales</taxon>
        <taxon>Propionibacteriaceae</taxon>
        <taxon>Tessaracoccus</taxon>
    </lineage>
</organism>
<comment type="caution">
    <text evidence="9">The sequence shown here is derived from an EMBL/GenBank/DDBJ whole genome shotgun (WGS) entry which is preliminary data.</text>
</comment>
<evidence type="ECO:0000256" key="3">
    <source>
        <dbReference type="ARBA" id="ARBA00022840"/>
    </source>
</evidence>
<accession>A0ABP9F906</accession>
<dbReference type="InterPro" id="IPR006195">
    <property type="entry name" value="aa-tRNA-synth_II"/>
</dbReference>
<sequence length="422" mass="46452">MIDPKVLRSDPDRVRRSQALRGDSVELVDELLAADELRRSSIASYEQLRAEQKSIGKDVARAQGDEKAQLLARTKQLAADVKQLQADADAAGGRFDELMKQVGNLVIDGVPEGGEDDGVVVETVGTPRDFAAEGFEPKDHLELGELHGAIDMERGAKISGSRFYVLTGIGAQLEIALLNLAMSKAAEWGFTPMIPPALVRPSAMEGTGFLGQAAQDVYHLPADDLYLVGTSEVALAAYHSDEILEADTLPRRYVAYSPCFRREAGSHGKDTRGIFRVHWFDKVEMFVHCDPADAEEWHQKLLGYEKDFLTALEVPFQVLDVASGDLGLSAARKYDCYAWLPTQNRYREVTSTSNCTEFQARRLGIRARFDDGVRPVATLNGTLCAMTRIIIMLLENHQQADGSIHVPEALRPFLGGREALVP</sequence>
<evidence type="ECO:0000256" key="5">
    <source>
        <dbReference type="ARBA" id="ARBA00023146"/>
    </source>
</evidence>
<dbReference type="Pfam" id="PF02403">
    <property type="entry name" value="Seryl_tRNA_N"/>
    <property type="match status" value="1"/>
</dbReference>
<dbReference type="NCBIfam" id="TIGR00414">
    <property type="entry name" value="serS"/>
    <property type="match status" value="1"/>
</dbReference>
<evidence type="ECO:0000313" key="10">
    <source>
        <dbReference type="Proteomes" id="UP001501521"/>
    </source>
</evidence>
<comment type="similarity">
    <text evidence="6">Belongs to the class-II aminoacyl-tRNA synthetase family. Type-1 seryl-tRNA synthetase subfamily.</text>
</comment>
<comment type="pathway">
    <text evidence="6">Aminoacyl-tRNA biosynthesis; selenocysteinyl-tRNA(Sec) biosynthesis; L-seryl-tRNA(Sec) from L-serine and tRNA(Sec): step 1/1.</text>
</comment>
<dbReference type="PIRSF" id="PIRSF001529">
    <property type="entry name" value="Ser-tRNA-synth_IIa"/>
    <property type="match status" value="1"/>
</dbReference>
<dbReference type="EC" id="6.1.1.11" evidence="6"/>
<dbReference type="Pfam" id="PF00587">
    <property type="entry name" value="tRNA-synt_2b"/>
    <property type="match status" value="1"/>
</dbReference>
<protein>
    <recommendedName>
        <fullName evidence="6">Serine--tRNA ligase</fullName>
        <ecNumber evidence="6">6.1.1.11</ecNumber>
    </recommendedName>
    <alternativeName>
        <fullName evidence="6">Seryl-tRNA synthetase</fullName>
        <shortName evidence="6">SerRS</shortName>
    </alternativeName>
    <alternativeName>
        <fullName evidence="6">Seryl-tRNA(Ser/Sec) synthetase</fullName>
    </alternativeName>
</protein>
<feature type="binding site" evidence="6">
    <location>
        <begin position="348"/>
        <end position="351"/>
    </location>
    <ligand>
        <name>ATP</name>
        <dbReference type="ChEBI" id="CHEBI:30616"/>
    </ligand>
</feature>
<dbReference type="InterPro" id="IPR045864">
    <property type="entry name" value="aa-tRNA-synth_II/BPL/LPL"/>
</dbReference>
<keyword evidence="1 6" id="KW-0436">Ligase</keyword>
<evidence type="ECO:0000256" key="1">
    <source>
        <dbReference type="ARBA" id="ARBA00022598"/>
    </source>
</evidence>
<evidence type="ECO:0000256" key="6">
    <source>
        <dbReference type="HAMAP-Rule" id="MF_00176"/>
    </source>
</evidence>
<proteinExistence type="inferred from homology"/>
<dbReference type="InterPro" id="IPR042103">
    <property type="entry name" value="SerRS_1_N_sf"/>
</dbReference>
<dbReference type="InterPro" id="IPR033729">
    <property type="entry name" value="SerRS_core"/>
</dbReference>
<comment type="subunit">
    <text evidence="6">Homodimer. The tRNA molecule binds across the dimer.</text>
</comment>
<feature type="coiled-coil region" evidence="7">
    <location>
        <begin position="67"/>
        <end position="101"/>
    </location>
</feature>
<feature type="binding site" evidence="6">
    <location>
        <position position="382"/>
    </location>
    <ligand>
        <name>L-serine</name>
        <dbReference type="ChEBI" id="CHEBI:33384"/>
    </ligand>
</feature>
<evidence type="ECO:0000256" key="4">
    <source>
        <dbReference type="ARBA" id="ARBA00022917"/>
    </source>
</evidence>
<evidence type="ECO:0000259" key="8">
    <source>
        <dbReference type="PROSITE" id="PS50862"/>
    </source>
</evidence>
<comment type="function">
    <text evidence="6">Catalyzes the attachment of serine to tRNA(Ser). Is also able to aminoacylate tRNA(Sec) with serine, to form the misacylated tRNA L-seryl-tRNA(Sec), which will be further converted into selenocysteinyl-tRNA(Sec).</text>
</comment>
<dbReference type="SUPFAM" id="SSF55681">
    <property type="entry name" value="Class II aaRS and biotin synthetases"/>
    <property type="match status" value="1"/>
</dbReference>
<comment type="subcellular location">
    <subcellularLocation>
        <location evidence="6">Cytoplasm</location>
    </subcellularLocation>
</comment>
<feature type="binding site" evidence="6">
    <location>
        <position position="284"/>
    </location>
    <ligand>
        <name>L-serine</name>
        <dbReference type="ChEBI" id="CHEBI:33384"/>
    </ligand>
</feature>
<dbReference type="GO" id="GO:0016874">
    <property type="term" value="F:ligase activity"/>
    <property type="evidence" value="ECO:0007669"/>
    <property type="project" value="UniProtKB-KW"/>
</dbReference>
<dbReference type="InterPro" id="IPR015866">
    <property type="entry name" value="Ser-tRNA-synth_1_N"/>
</dbReference>
<name>A0ABP9F906_9ACTN</name>
<keyword evidence="5 6" id="KW-0030">Aminoacyl-tRNA synthetase</keyword>
<dbReference type="PRINTS" id="PR00981">
    <property type="entry name" value="TRNASYNTHSER"/>
</dbReference>
<feature type="binding site" evidence="6">
    <location>
        <position position="277"/>
    </location>
    <ligand>
        <name>ATP</name>
        <dbReference type="ChEBI" id="CHEBI:30616"/>
    </ligand>
</feature>
<dbReference type="InterPro" id="IPR002317">
    <property type="entry name" value="Ser-tRNA-ligase_type_1"/>
</dbReference>
<dbReference type="EMBL" id="BAABLV010000018">
    <property type="protein sequence ID" value="GAA4895480.1"/>
    <property type="molecule type" value="Genomic_DNA"/>
</dbReference>
<dbReference type="RefSeq" id="WP_345580256.1">
    <property type="nucleotide sequence ID" value="NZ_BAABLV010000018.1"/>
</dbReference>
<feature type="binding site" evidence="6">
    <location>
        <begin position="261"/>
        <end position="263"/>
    </location>
    <ligand>
        <name>ATP</name>
        <dbReference type="ChEBI" id="CHEBI:30616"/>
    </ligand>
</feature>
<comment type="catalytic activity">
    <reaction evidence="6">
        <text>tRNA(Sec) + L-serine + ATP = L-seryl-tRNA(Sec) + AMP + diphosphate + H(+)</text>
        <dbReference type="Rhea" id="RHEA:42580"/>
        <dbReference type="Rhea" id="RHEA-COMP:9742"/>
        <dbReference type="Rhea" id="RHEA-COMP:10128"/>
        <dbReference type="ChEBI" id="CHEBI:15378"/>
        <dbReference type="ChEBI" id="CHEBI:30616"/>
        <dbReference type="ChEBI" id="CHEBI:33019"/>
        <dbReference type="ChEBI" id="CHEBI:33384"/>
        <dbReference type="ChEBI" id="CHEBI:78442"/>
        <dbReference type="ChEBI" id="CHEBI:78533"/>
        <dbReference type="ChEBI" id="CHEBI:456215"/>
        <dbReference type="EC" id="6.1.1.11"/>
    </reaction>
</comment>
<comment type="catalytic activity">
    <reaction evidence="6">
        <text>tRNA(Ser) + L-serine + ATP = L-seryl-tRNA(Ser) + AMP + diphosphate + H(+)</text>
        <dbReference type="Rhea" id="RHEA:12292"/>
        <dbReference type="Rhea" id="RHEA-COMP:9669"/>
        <dbReference type="Rhea" id="RHEA-COMP:9703"/>
        <dbReference type="ChEBI" id="CHEBI:15378"/>
        <dbReference type="ChEBI" id="CHEBI:30616"/>
        <dbReference type="ChEBI" id="CHEBI:33019"/>
        <dbReference type="ChEBI" id="CHEBI:33384"/>
        <dbReference type="ChEBI" id="CHEBI:78442"/>
        <dbReference type="ChEBI" id="CHEBI:78533"/>
        <dbReference type="ChEBI" id="CHEBI:456215"/>
        <dbReference type="EC" id="6.1.1.11"/>
    </reaction>
</comment>
<dbReference type="HAMAP" id="MF_00176">
    <property type="entry name" value="Ser_tRNA_synth_type1"/>
    <property type="match status" value="1"/>
</dbReference>
<feature type="domain" description="Aminoacyl-transfer RNA synthetases class-II family profile" evidence="8">
    <location>
        <begin position="139"/>
        <end position="407"/>
    </location>
</feature>
<dbReference type="InterPro" id="IPR002314">
    <property type="entry name" value="aa-tRNA-synt_IIb"/>
</dbReference>
<keyword evidence="2 6" id="KW-0547">Nucleotide-binding</keyword>
<dbReference type="Gene3D" id="3.30.930.10">
    <property type="entry name" value="Bira Bifunctional Protein, Domain 2"/>
    <property type="match status" value="1"/>
</dbReference>
<evidence type="ECO:0000256" key="2">
    <source>
        <dbReference type="ARBA" id="ARBA00022741"/>
    </source>
</evidence>
<dbReference type="SUPFAM" id="SSF46589">
    <property type="entry name" value="tRNA-binding arm"/>
    <property type="match status" value="1"/>
</dbReference>
<evidence type="ECO:0000256" key="7">
    <source>
        <dbReference type="SAM" id="Coils"/>
    </source>
</evidence>
<comment type="domain">
    <text evidence="6">Consists of two distinct domains, a catalytic core and a N-terminal extension that is involved in tRNA binding.</text>
</comment>
<gene>
    <name evidence="6 9" type="primary">serS</name>
    <name evidence="9" type="ORF">GCM10025789_11240</name>
</gene>
<dbReference type="Proteomes" id="UP001501521">
    <property type="component" value="Unassembled WGS sequence"/>
</dbReference>
<dbReference type="PANTHER" id="PTHR11778">
    <property type="entry name" value="SERYL-TRNA SYNTHETASE"/>
    <property type="match status" value="1"/>
</dbReference>
<keyword evidence="6" id="KW-0963">Cytoplasm</keyword>
<keyword evidence="3 6" id="KW-0067">ATP-binding</keyword>